<dbReference type="Proteomes" id="UP000095281">
    <property type="component" value="Unplaced"/>
</dbReference>
<keyword evidence="2" id="KW-1185">Reference proteome</keyword>
<accession>A0A1I8BKR5</accession>
<dbReference type="OMA" id="IPIRINE"/>
<evidence type="ECO:0000313" key="3">
    <source>
        <dbReference type="WBParaSite" id="MhA1_Contig279.frz3.gene6"/>
    </source>
</evidence>
<feature type="region of interest" description="Disordered" evidence="1">
    <location>
        <begin position="33"/>
        <end position="52"/>
    </location>
</feature>
<protein>
    <submittedName>
        <fullName evidence="3">Uncharacterized protein</fullName>
    </submittedName>
</protein>
<proteinExistence type="predicted"/>
<feature type="compositionally biased region" description="Basic and acidic residues" evidence="1">
    <location>
        <begin position="38"/>
        <end position="52"/>
    </location>
</feature>
<dbReference type="AlphaFoldDB" id="A0A1I8BKR5"/>
<organism evidence="2 3">
    <name type="scientific">Meloidogyne hapla</name>
    <name type="common">Root-knot nematode worm</name>
    <dbReference type="NCBI Taxonomy" id="6305"/>
    <lineage>
        <taxon>Eukaryota</taxon>
        <taxon>Metazoa</taxon>
        <taxon>Ecdysozoa</taxon>
        <taxon>Nematoda</taxon>
        <taxon>Chromadorea</taxon>
        <taxon>Rhabditida</taxon>
        <taxon>Tylenchina</taxon>
        <taxon>Tylenchomorpha</taxon>
        <taxon>Tylenchoidea</taxon>
        <taxon>Meloidogynidae</taxon>
        <taxon>Meloidogyninae</taxon>
        <taxon>Meloidogyne</taxon>
    </lineage>
</organism>
<name>A0A1I8BKR5_MELHA</name>
<evidence type="ECO:0000256" key="1">
    <source>
        <dbReference type="SAM" id="MobiDB-lite"/>
    </source>
</evidence>
<sequence>MLKEMRELQKKLMEEEERDIQKKLQEEEEKELKRKLKEKSELQKKLKEEEEKEIKKLKEEEERKLKEKRELQKKLKEEEEREIKRRLKDEKEKEIKRKLKEKRELQKKLNKEEEEKIKKLKEEEEKEQQKLKEEEEMEIQRKLKEEEENKKQKRSEVNAVFDALNMAKDKEIIEKAKKTLIKVINIWKSRNNHKTNIMITGIYEFGIWKIEDVEINIIINNKLSLFSKYFGSQKSICEPMNKSIPIRINENGKDKINENEDMFIVLSPTNPEQILTKQINPSTTKIIEKAMLDGS</sequence>
<dbReference type="WBParaSite" id="MhA1_Contig279.frz3.gene6">
    <property type="protein sequence ID" value="MhA1_Contig279.frz3.gene6"/>
    <property type="gene ID" value="MhA1_Contig279.frz3.gene6"/>
</dbReference>
<evidence type="ECO:0000313" key="2">
    <source>
        <dbReference type="Proteomes" id="UP000095281"/>
    </source>
</evidence>
<feature type="region of interest" description="Disordered" evidence="1">
    <location>
        <begin position="1"/>
        <end position="21"/>
    </location>
</feature>
<reference evidence="3" key="1">
    <citation type="submission" date="2016-11" db="UniProtKB">
        <authorList>
            <consortium name="WormBaseParasite"/>
        </authorList>
    </citation>
    <scope>IDENTIFICATION</scope>
</reference>